<evidence type="ECO:0000256" key="10">
    <source>
        <dbReference type="ARBA" id="ARBA00022842"/>
    </source>
</evidence>
<dbReference type="GO" id="GO:0046872">
    <property type="term" value="F:metal ion binding"/>
    <property type="evidence" value="ECO:0007669"/>
    <property type="project" value="UniProtKB-KW"/>
</dbReference>
<dbReference type="InterPro" id="IPR022892">
    <property type="entry name" value="RNaseHI"/>
</dbReference>
<organism evidence="12 13">
    <name type="scientific">Cellulomonas soli</name>
    <dbReference type="NCBI Taxonomy" id="931535"/>
    <lineage>
        <taxon>Bacteria</taxon>
        <taxon>Bacillati</taxon>
        <taxon>Actinomycetota</taxon>
        <taxon>Actinomycetes</taxon>
        <taxon>Micrococcales</taxon>
        <taxon>Cellulomonadaceae</taxon>
        <taxon>Cellulomonas</taxon>
    </lineage>
</organism>
<dbReference type="InterPro" id="IPR012337">
    <property type="entry name" value="RNaseH-like_sf"/>
</dbReference>
<dbReference type="PROSITE" id="PS50879">
    <property type="entry name" value="RNASE_H_1"/>
    <property type="match status" value="1"/>
</dbReference>
<keyword evidence="13" id="KW-1185">Reference proteome</keyword>
<evidence type="ECO:0000256" key="6">
    <source>
        <dbReference type="ARBA" id="ARBA00022722"/>
    </source>
</evidence>
<sequence length="213" mass="22276">MITVSTDGSCLRNPGGAIGWAWINHDGAHASGGETSGTNQIAELKAVLEAIHAHPGDVPLTIESDSQYAIKCASEWVHGWKRKGWRTASGSPVQNLALVQAIDRAITGRPGGVAFTWVRGHRGNHFNERADELAGTAAREAQAGRPGRWEHAADVAAAREPVTVVLVDPEPVVPEAVASESVASESVVSEAVERVPVSASVSVPVAAGQDTLF</sequence>
<name>A0A512PF52_9CELL</name>
<evidence type="ECO:0000256" key="8">
    <source>
        <dbReference type="ARBA" id="ARBA00022759"/>
    </source>
</evidence>
<dbReference type="GO" id="GO:0043137">
    <property type="term" value="P:DNA replication, removal of RNA primer"/>
    <property type="evidence" value="ECO:0007669"/>
    <property type="project" value="TreeGrafter"/>
</dbReference>
<proteinExistence type="inferred from homology"/>
<comment type="subunit">
    <text evidence="4">Monomer.</text>
</comment>
<keyword evidence="10" id="KW-0460">Magnesium</keyword>
<keyword evidence="6" id="KW-0540">Nuclease</keyword>
<comment type="caution">
    <text evidence="12">The sequence shown here is derived from an EMBL/GenBank/DDBJ whole genome shotgun (WGS) entry which is preliminary data.</text>
</comment>
<dbReference type="InterPro" id="IPR050092">
    <property type="entry name" value="RNase_H"/>
</dbReference>
<evidence type="ECO:0000256" key="7">
    <source>
        <dbReference type="ARBA" id="ARBA00022723"/>
    </source>
</evidence>
<evidence type="ECO:0000256" key="2">
    <source>
        <dbReference type="ARBA" id="ARBA00001946"/>
    </source>
</evidence>
<dbReference type="RefSeq" id="WP_146953573.1">
    <property type="nucleotide sequence ID" value="NZ_BAABBJ010000001.1"/>
</dbReference>
<evidence type="ECO:0000256" key="5">
    <source>
        <dbReference type="ARBA" id="ARBA00012180"/>
    </source>
</evidence>
<evidence type="ECO:0000256" key="1">
    <source>
        <dbReference type="ARBA" id="ARBA00000077"/>
    </source>
</evidence>
<evidence type="ECO:0000256" key="4">
    <source>
        <dbReference type="ARBA" id="ARBA00011245"/>
    </source>
</evidence>
<dbReference type="PANTHER" id="PTHR10642">
    <property type="entry name" value="RIBONUCLEASE H1"/>
    <property type="match status" value="1"/>
</dbReference>
<dbReference type="Pfam" id="PF00075">
    <property type="entry name" value="RNase_H"/>
    <property type="match status" value="1"/>
</dbReference>
<dbReference type="AlphaFoldDB" id="A0A512PF52"/>
<comment type="catalytic activity">
    <reaction evidence="1">
        <text>Endonucleolytic cleavage to 5'-phosphomonoester.</text>
        <dbReference type="EC" id="3.1.26.4"/>
    </reaction>
</comment>
<dbReference type="EC" id="3.1.26.4" evidence="5"/>
<dbReference type="CDD" id="cd09278">
    <property type="entry name" value="RNase_HI_prokaryote_like"/>
    <property type="match status" value="1"/>
</dbReference>
<dbReference type="Proteomes" id="UP000321798">
    <property type="component" value="Unassembled WGS sequence"/>
</dbReference>
<keyword evidence="9" id="KW-0378">Hydrolase</keyword>
<comment type="cofactor">
    <cofactor evidence="2">
        <name>Mg(2+)</name>
        <dbReference type="ChEBI" id="CHEBI:18420"/>
    </cofactor>
</comment>
<accession>A0A512PF52</accession>
<reference evidence="12 13" key="1">
    <citation type="submission" date="2019-07" db="EMBL/GenBank/DDBJ databases">
        <title>Whole genome shotgun sequence of Cellulomonas soli NBRC 109434.</title>
        <authorList>
            <person name="Hosoyama A."/>
            <person name="Uohara A."/>
            <person name="Ohji S."/>
            <person name="Ichikawa N."/>
        </authorList>
    </citation>
    <scope>NUCLEOTIDE SEQUENCE [LARGE SCALE GENOMIC DNA]</scope>
    <source>
        <strain evidence="12 13">NBRC 109434</strain>
    </source>
</reference>
<dbReference type="InterPro" id="IPR002156">
    <property type="entry name" value="RNaseH_domain"/>
</dbReference>
<dbReference type="PANTHER" id="PTHR10642:SF26">
    <property type="entry name" value="RIBONUCLEASE H1"/>
    <property type="match status" value="1"/>
</dbReference>
<evidence type="ECO:0000259" key="11">
    <source>
        <dbReference type="PROSITE" id="PS50879"/>
    </source>
</evidence>
<dbReference type="OrthoDB" id="7845843at2"/>
<dbReference type="GO" id="GO:0003676">
    <property type="term" value="F:nucleic acid binding"/>
    <property type="evidence" value="ECO:0007669"/>
    <property type="project" value="InterPro"/>
</dbReference>
<feature type="domain" description="RNase H type-1" evidence="11">
    <location>
        <begin position="1"/>
        <end position="139"/>
    </location>
</feature>
<evidence type="ECO:0000313" key="13">
    <source>
        <dbReference type="Proteomes" id="UP000321798"/>
    </source>
</evidence>
<keyword evidence="7" id="KW-0479">Metal-binding</keyword>
<gene>
    <name evidence="12" type="ORF">CSO01_25500</name>
</gene>
<dbReference type="EMBL" id="BKAL01000008">
    <property type="protein sequence ID" value="GEP69835.1"/>
    <property type="molecule type" value="Genomic_DNA"/>
</dbReference>
<dbReference type="SUPFAM" id="SSF53098">
    <property type="entry name" value="Ribonuclease H-like"/>
    <property type="match status" value="1"/>
</dbReference>
<protein>
    <recommendedName>
        <fullName evidence="5">ribonuclease H</fullName>
        <ecNumber evidence="5">3.1.26.4</ecNumber>
    </recommendedName>
</protein>
<dbReference type="Gene3D" id="3.30.420.10">
    <property type="entry name" value="Ribonuclease H-like superfamily/Ribonuclease H"/>
    <property type="match status" value="1"/>
</dbReference>
<comment type="similarity">
    <text evidence="3">Belongs to the RNase H family.</text>
</comment>
<evidence type="ECO:0000256" key="9">
    <source>
        <dbReference type="ARBA" id="ARBA00022801"/>
    </source>
</evidence>
<dbReference type="GO" id="GO:0004523">
    <property type="term" value="F:RNA-DNA hybrid ribonuclease activity"/>
    <property type="evidence" value="ECO:0007669"/>
    <property type="project" value="UniProtKB-EC"/>
</dbReference>
<evidence type="ECO:0000313" key="12">
    <source>
        <dbReference type="EMBL" id="GEP69835.1"/>
    </source>
</evidence>
<dbReference type="InterPro" id="IPR036397">
    <property type="entry name" value="RNaseH_sf"/>
</dbReference>
<keyword evidence="8" id="KW-0255">Endonuclease</keyword>
<evidence type="ECO:0000256" key="3">
    <source>
        <dbReference type="ARBA" id="ARBA00005300"/>
    </source>
</evidence>